<proteinExistence type="predicted"/>
<keyword evidence="2" id="KW-0597">Phosphoprotein</keyword>
<feature type="compositionally biased region" description="Basic and acidic residues" evidence="6">
    <location>
        <begin position="623"/>
        <end position="638"/>
    </location>
</feature>
<feature type="compositionally biased region" description="Low complexity" evidence="6">
    <location>
        <begin position="1151"/>
        <end position="1184"/>
    </location>
</feature>
<feature type="compositionally biased region" description="Basic and acidic residues" evidence="6">
    <location>
        <begin position="358"/>
        <end position="377"/>
    </location>
</feature>
<feature type="region of interest" description="Disordered" evidence="6">
    <location>
        <begin position="1239"/>
        <end position="1266"/>
    </location>
</feature>
<feature type="region of interest" description="Disordered" evidence="6">
    <location>
        <begin position="1350"/>
        <end position="1399"/>
    </location>
</feature>
<feature type="domain" description="SOGA 1/2-like coiled-coil" evidence="8">
    <location>
        <begin position="1082"/>
        <end position="1135"/>
    </location>
</feature>
<feature type="compositionally biased region" description="Low complexity" evidence="6">
    <location>
        <begin position="1870"/>
        <end position="1884"/>
    </location>
</feature>
<feature type="compositionally biased region" description="Low complexity" evidence="6">
    <location>
        <begin position="189"/>
        <end position="202"/>
    </location>
</feature>
<dbReference type="GO" id="GO:0005615">
    <property type="term" value="C:extracellular space"/>
    <property type="evidence" value="ECO:0007669"/>
    <property type="project" value="InterPro"/>
</dbReference>
<feature type="coiled-coil region" evidence="5">
    <location>
        <begin position="985"/>
        <end position="1012"/>
    </location>
</feature>
<feature type="compositionally biased region" description="Polar residues" evidence="6">
    <location>
        <begin position="1350"/>
        <end position="1365"/>
    </location>
</feature>
<feature type="compositionally biased region" description="Polar residues" evidence="6">
    <location>
        <begin position="1680"/>
        <end position="1694"/>
    </location>
</feature>
<evidence type="ECO:0000256" key="2">
    <source>
        <dbReference type="ARBA" id="ARBA00022553"/>
    </source>
</evidence>
<dbReference type="PANTHER" id="PTHR15742">
    <property type="entry name" value="GIRDIN"/>
    <property type="match status" value="1"/>
</dbReference>
<evidence type="ECO:0000256" key="5">
    <source>
        <dbReference type="SAM" id="Coils"/>
    </source>
</evidence>
<keyword evidence="10" id="KW-1185">Reference proteome</keyword>
<keyword evidence="4" id="KW-0472">Membrane</keyword>
<protein>
    <submittedName>
        <fullName evidence="9">Protein SOGA3</fullName>
    </submittedName>
</protein>
<keyword evidence="3 5" id="KW-0175">Coiled coil</keyword>
<dbReference type="InterPro" id="IPR027882">
    <property type="entry name" value="SOGA1/2-like_CC"/>
</dbReference>
<feature type="region of interest" description="Disordered" evidence="6">
    <location>
        <begin position="1"/>
        <end position="157"/>
    </location>
</feature>
<feature type="region of interest" description="Disordered" evidence="6">
    <location>
        <begin position="1138"/>
        <end position="1195"/>
    </location>
</feature>
<evidence type="ECO:0000256" key="3">
    <source>
        <dbReference type="ARBA" id="ARBA00023054"/>
    </source>
</evidence>
<feature type="compositionally biased region" description="Polar residues" evidence="6">
    <location>
        <begin position="1717"/>
        <end position="1733"/>
    </location>
</feature>
<dbReference type="GO" id="GO:0016020">
    <property type="term" value="C:membrane"/>
    <property type="evidence" value="ECO:0007669"/>
    <property type="project" value="UniProtKB-SubCell"/>
</dbReference>
<sequence>MNPSAADSPRQADNSSRKQERSSSPAGLKDGASKAPQRSGNSSKHATSKQVGGGGGRNSRGHSPVSAAGRERQAGGAPAGRGAAAVQAAGAESPTLLRSASADRGGAQAQDAADPPRVVSDQPCASKSPKLRSKNPRGGEATGGGKKSSKSTVGCGPGFWKEGCLQSELIQFHLNKSLGKKGTKMQMKSASPPASEAELSPEPESPQPAPQPGQRLEEEMERLEDENDELKAEIEEMRAEMDEMRDTFYEEDACQLQDMRRELERANKNCRILQYRLKKAERKRLRFTETGQVDGELLRSLEQDLKVAKDVSVRLHHELENVEEKRMKTEDENEKLRQQLIEVEVTKQALQNELEKAKELSLKRKGSKDGHKAEKRAPQTPIEEQNDDLKCQLAFIKEEAILMRKKMAKIDKEKDRLEQELQKYRSFYGDVDSPLPKGEAGGPPTTRESELKLRLRLVEEEANILGRKIVELEVENRGLKAELDDMREDSLMAAGADGSGAGGQQCREQSEALSELRQQLQLVEDEAELLRRNLADVEEENKKVTGELNKLKYKAGSHESGSRHGAGAVDAAKAEALQEELKMSRLQINELSGKVMQLQYENRVLLSNMQRYDLASHLGIRSSPRDSDAESDGGRDDDTPAASVSTPRLLPPHRKREGPIGGESDSDEVRNIRCLTPTRSLYSPVDARFLSRSLKDRQQMIDIRIEAERLGRTIDRLIADTSTIIAEARVYVTNGELFARLDEDEEGGRIREHELLYRINAQMKAFRKELQSFIDRLDVPRQEDKQAEEPLSSRLHLSRAINASLEDEVPFRDVIRNFALIDRRSPPIRRPDAAIRLLGDKLMLSIVACGDSEEATGRENSQFRSKHGWEFVPCARMDRLDRGRRRSHSPLRRISSPPTVFSQLYEPQFDAGEGDPGTQFELPRGQMWPGPEPQQQQQTQHGRLKKKLEDLKKRHVQDKEGWMREKEALLREMADIQGGENRRILLDMKTVLEEVQLEVKREEEKRSELQLQYTRDKCSWELEKAELKRRIAQLEARERTGLIVGGGQLAPCAQEKLGETPTLRREREEQRRLLEDTRSTAMDLRCRLDLSERDWSREKAELLERFDVERREWESQLRDMQKKIEELYCEVRAKREGTSRKQNLDVTNQLSIRSTSTGSSSLSGNSPSEPSSGSSRSGTARITSLPGFSHSRNVGAVDGGGHPTCFQEDHLCQYINAGGQKEHSHHELIELSSLEPWQQLSETDSDGVSQSSPRSEPSYGNEKKRNTTALNAALKEIARVSKELCSYQDEIRKKSGDRRNQFEALCLQEDNDNHVKTVLEVDDALCDFSQIYNDCVELEQERWLTLSSENTWQADRSSSTGTPGNLTELDEAPPVPPRTSSWNLSTTAQPDTELHIPESPLPTMRKCHSPCSLLDRKCSSPSIVRKFGAMLQENEGKILIDGVVASCSVPANTKCNIGCCHNRWSCDASKLSDRKAADVHVQKSFSEVNILTAHKDLHSGSGSGGLKGAQLPPSVKDLPLDLLLSSLEISPASLQKQDSKRNITLEQKTAEFNRTLFQAEMGRGVEEQDSLAVVDARPAGCQRSDEVLPPRETKVLPGPANATAVNSEAAPLLCASDSTGHDGGNGPDIVRTNLSCEQPPIVFREASAVRCPGDSPEVKPVRAASSPLRKPRHKAATEALFSSENIQPGQNEDTSSSKSKSPSEAKPLAARGGVSPLQPSADGQQRQMTQPKHVSTPAPRMLNDHPWKPLTLAAYPRPEGSRSNYGALERILKNYESAARAQENQSQLREASSSPNASIKKGETITELGMLDVEPLALPLTLKHTHVQLSSYSSVCGTVQANKEASSALKNFLRPARPAKRRLPSRWARASPTSSDSTSSSPSTTPAPPLFPLHAHGSTFLSRSLQMETVII</sequence>
<feature type="compositionally biased region" description="Polar residues" evidence="6">
    <location>
        <begin position="1378"/>
        <end position="1390"/>
    </location>
</feature>
<feature type="coiled-coil region" evidence="5">
    <location>
        <begin position="455"/>
        <end position="594"/>
    </location>
</feature>
<gene>
    <name evidence="9" type="ORF">D4764_10G0005520</name>
</gene>
<evidence type="ECO:0000259" key="7">
    <source>
        <dbReference type="Pfam" id="PF11365"/>
    </source>
</evidence>
<dbReference type="Pfam" id="PF14818">
    <property type="entry name" value="SOGA1-2-like_CC"/>
    <property type="match status" value="1"/>
</dbReference>
<dbReference type="EMBL" id="RHFK02000002">
    <property type="protein sequence ID" value="TWW79522.1"/>
    <property type="molecule type" value="Genomic_DNA"/>
</dbReference>
<dbReference type="PANTHER" id="PTHR15742:SF2">
    <property type="entry name" value="PROTEIN SOGA3"/>
    <property type="match status" value="1"/>
</dbReference>
<dbReference type="InterPro" id="IPR049885">
    <property type="entry name" value="MTCL1-3"/>
</dbReference>
<feature type="region of interest" description="Disordered" evidence="6">
    <location>
        <begin position="358"/>
        <end position="384"/>
    </location>
</feature>
<dbReference type="InterPro" id="IPR027881">
    <property type="entry name" value="SOGA_CC"/>
</dbReference>
<accession>A0A5C6PI81</accession>
<feature type="compositionally biased region" description="Acidic residues" evidence="6">
    <location>
        <begin position="218"/>
        <end position="227"/>
    </location>
</feature>
<dbReference type="Proteomes" id="UP000324091">
    <property type="component" value="Chromosome 10"/>
</dbReference>
<feature type="domain" description="SOGA coiled-coil" evidence="7">
    <location>
        <begin position="513"/>
        <end position="605"/>
    </location>
</feature>
<evidence type="ECO:0000256" key="4">
    <source>
        <dbReference type="ARBA" id="ARBA00023136"/>
    </source>
</evidence>
<feature type="region of interest" description="Disordered" evidence="6">
    <location>
        <begin position="428"/>
        <end position="448"/>
    </location>
</feature>
<feature type="coiled-coil region" evidence="5">
    <location>
        <begin position="400"/>
        <end position="427"/>
    </location>
</feature>
<feature type="compositionally biased region" description="Polar residues" evidence="6">
    <location>
        <begin position="36"/>
        <end position="50"/>
    </location>
</feature>
<feature type="domain" description="SOGA coiled-coil" evidence="7">
    <location>
        <begin position="386"/>
        <end position="479"/>
    </location>
</feature>
<organism evidence="9 10">
    <name type="scientific">Takifugu flavidus</name>
    <name type="common">sansaifugu</name>
    <dbReference type="NCBI Taxonomy" id="433684"/>
    <lineage>
        <taxon>Eukaryota</taxon>
        <taxon>Metazoa</taxon>
        <taxon>Chordata</taxon>
        <taxon>Craniata</taxon>
        <taxon>Vertebrata</taxon>
        <taxon>Euteleostomi</taxon>
        <taxon>Actinopterygii</taxon>
        <taxon>Neopterygii</taxon>
        <taxon>Teleostei</taxon>
        <taxon>Neoteleostei</taxon>
        <taxon>Acanthomorphata</taxon>
        <taxon>Eupercaria</taxon>
        <taxon>Tetraodontiformes</taxon>
        <taxon>Tetradontoidea</taxon>
        <taxon>Tetraodontidae</taxon>
        <taxon>Takifugu</taxon>
    </lineage>
</organism>
<evidence type="ECO:0000313" key="9">
    <source>
        <dbReference type="EMBL" id="TWW79522.1"/>
    </source>
</evidence>
<evidence type="ECO:0000256" key="1">
    <source>
        <dbReference type="ARBA" id="ARBA00004370"/>
    </source>
</evidence>
<feature type="region of interest" description="Disordered" evidence="6">
    <location>
        <begin position="619"/>
        <end position="669"/>
    </location>
</feature>
<evidence type="ECO:0000259" key="8">
    <source>
        <dbReference type="Pfam" id="PF14818"/>
    </source>
</evidence>
<evidence type="ECO:0000256" key="6">
    <source>
        <dbReference type="SAM" id="MobiDB-lite"/>
    </source>
</evidence>
<comment type="subcellular location">
    <subcellularLocation>
        <location evidence="1">Membrane</location>
    </subcellularLocation>
</comment>
<comment type="caution">
    <text evidence="9">The sequence shown here is derived from an EMBL/GenBank/DDBJ whole genome shotgun (WGS) entry which is preliminary data.</text>
</comment>
<feature type="region of interest" description="Disordered" evidence="6">
    <location>
        <begin position="179"/>
        <end position="227"/>
    </location>
</feature>
<feature type="coiled-coil region" evidence="5">
    <location>
        <begin position="1103"/>
        <end position="1130"/>
    </location>
</feature>
<feature type="compositionally biased region" description="Polar residues" evidence="6">
    <location>
        <begin position="1239"/>
        <end position="1255"/>
    </location>
</feature>
<feature type="region of interest" description="Disordered" evidence="6">
    <location>
        <begin position="1651"/>
        <end position="1745"/>
    </location>
</feature>
<evidence type="ECO:0000313" key="10">
    <source>
        <dbReference type="Proteomes" id="UP000324091"/>
    </source>
</evidence>
<reference evidence="9 10" key="1">
    <citation type="submission" date="2019-04" db="EMBL/GenBank/DDBJ databases">
        <title>Chromosome genome assembly for Takifugu flavidus.</title>
        <authorList>
            <person name="Xiao S."/>
        </authorList>
    </citation>
    <scope>NUCLEOTIDE SEQUENCE [LARGE SCALE GENOMIC DNA]</scope>
    <source>
        <strain evidence="9">HTHZ2018</strain>
        <tissue evidence="9">Muscle</tissue>
    </source>
</reference>
<feature type="region of interest" description="Disordered" evidence="6">
    <location>
        <begin position="1859"/>
        <end position="1891"/>
    </location>
</feature>
<feature type="compositionally biased region" description="Low complexity" evidence="6">
    <location>
        <begin position="74"/>
        <end position="113"/>
    </location>
</feature>
<dbReference type="Pfam" id="PF11365">
    <property type="entry name" value="SOGA"/>
    <property type="match status" value="2"/>
</dbReference>
<dbReference type="GO" id="GO:0010506">
    <property type="term" value="P:regulation of autophagy"/>
    <property type="evidence" value="ECO:0007669"/>
    <property type="project" value="InterPro"/>
</dbReference>
<name>A0A5C6PI81_9TELE</name>